<protein>
    <submittedName>
        <fullName evidence="2">Transposase</fullName>
    </submittedName>
</protein>
<name>A0A518K286_9BACT</name>
<dbReference type="AlphaFoldDB" id="A0A518K286"/>
<feature type="domain" description="Transposase IS204/IS1001/IS1096/IS1165 DDE" evidence="1">
    <location>
        <begin position="53"/>
        <end position="142"/>
    </location>
</feature>
<dbReference type="NCBIfam" id="NF033550">
    <property type="entry name" value="transpos_ISL3"/>
    <property type="match status" value="1"/>
</dbReference>
<proteinExistence type="predicted"/>
<sequence>MRSEEALRAIAMACGGLPGARLANRLGMVTSGDSLLRLLRRGSSETPPCPRVLGVDDFAFRKRSTYGTILCDLVRRRPVDLLPERSKESLSAWLLKHPGVEVISRDRGEYYRQGASEGAPEAIQVADRWHLLGNLREALARWLGRCSGEWRVAAAGESASSHSGVSTVAPPQVTKGELSTARRELRLQRYEESRRLSREGLDNRQIGRLLGLHAVTVRKFIEADSFPERVDPARTRLTDAFLEHLKKRWEQGCHVAQTLYSEIRSLGYVGSYDAVRRRVAPWRDAARDRKAAVVAGSCVASNRLSADQLAWLLVQPSKDRTAEGEAVLHRLSLLGESWSKAIELARAFPEAMRDQDGAAFDGWLERALREVVPREVRRFAQGLTRDLAAVRMAFTSSWSNGQTEGHVNRLKTIKRQMYGRASFDLLRIRFLNAA</sequence>
<dbReference type="InterPro" id="IPR002560">
    <property type="entry name" value="Transposase_DDE"/>
</dbReference>
<dbReference type="EMBL" id="CP036349">
    <property type="protein sequence ID" value="QDV71892.1"/>
    <property type="molecule type" value="Genomic_DNA"/>
</dbReference>
<gene>
    <name evidence="2" type="ORF">Spa11_00610</name>
</gene>
<keyword evidence="3" id="KW-1185">Reference proteome</keyword>
<evidence type="ECO:0000313" key="3">
    <source>
        <dbReference type="Proteomes" id="UP000316426"/>
    </source>
</evidence>
<dbReference type="Proteomes" id="UP000316426">
    <property type="component" value="Chromosome"/>
</dbReference>
<dbReference type="PANTHER" id="PTHR33498:SF1">
    <property type="entry name" value="TRANSPOSASE FOR INSERTION SEQUENCE ELEMENT IS1557"/>
    <property type="match status" value="1"/>
</dbReference>
<feature type="domain" description="Transposase IS204/IS1001/IS1096/IS1165 DDE" evidence="1">
    <location>
        <begin position="306"/>
        <end position="429"/>
    </location>
</feature>
<dbReference type="Pfam" id="PF01610">
    <property type="entry name" value="DDE_Tnp_ISL3"/>
    <property type="match status" value="2"/>
</dbReference>
<organism evidence="2 3">
    <name type="scientific">Botrimarina mediterranea</name>
    <dbReference type="NCBI Taxonomy" id="2528022"/>
    <lineage>
        <taxon>Bacteria</taxon>
        <taxon>Pseudomonadati</taxon>
        <taxon>Planctomycetota</taxon>
        <taxon>Planctomycetia</taxon>
        <taxon>Pirellulales</taxon>
        <taxon>Lacipirellulaceae</taxon>
        <taxon>Botrimarina</taxon>
    </lineage>
</organism>
<evidence type="ECO:0000313" key="2">
    <source>
        <dbReference type="EMBL" id="QDV71892.1"/>
    </source>
</evidence>
<evidence type="ECO:0000259" key="1">
    <source>
        <dbReference type="Pfam" id="PF01610"/>
    </source>
</evidence>
<accession>A0A518K286</accession>
<dbReference type="KEGG" id="bmei:Spa11_00610"/>
<dbReference type="PANTHER" id="PTHR33498">
    <property type="entry name" value="TRANSPOSASE FOR INSERTION SEQUENCE ELEMENT IS1557"/>
    <property type="match status" value="1"/>
</dbReference>
<reference evidence="2 3" key="1">
    <citation type="submission" date="2019-02" db="EMBL/GenBank/DDBJ databases">
        <title>Deep-cultivation of Planctomycetes and their phenomic and genomic characterization uncovers novel biology.</title>
        <authorList>
            <person name="Wiegand S."/>
            <person name="Jogler M."/>
            <person name="Boedeker C."/>
            <person name="Pinto D."/>
            <person name="Vollmers J."/>
            <person name="Rivas-Marin E."/>
            <person name="Kohn T."/>
            <person name="Peeters S.H."/>
            <person name="Heuer A."/>
            <person name="Rast P."/>
            <person name="Oberbeckmann S."/>
            <person name="Bunk B."/>
            <person name="Jeske O."/>
            <person name="Meyerdierks A."/>
            <person name="Storesund J.E."/>
            <person name="Kallscheuer N."/>
            <person name="Luecker S."/>
            <person name="Lage O.M."/>
            <person name="Pohl T."/>
            <person name="Merkel B.J."/>
            <person name="Hornburger P."/>
            <person name="Mueller R.-W."/>
            <person name="Bruemmer F."/>
            <person name="Labrenz M."/>
            <person name="Spormann A.M."/>
            <person name="Op den Camp H."/>
            <person name="Overmann J."/>
            <person name="Amann R."/>
            <person name="Jetten M.S.M."/>
            <person name="Mascher T."/>
            <person name="Medema M.H."/>
            <person name="Devos D.P."/>
            <person name="Kaster A.-K."/>
            <person name="Ovreas L."/>
            <person name="Rohde M."/>
            <person name="Galperin M.Y."/>
            <person name="Jogler C."/>
        </authorList>
    </citation>
    <scope>NUCLEOTIDE SEQUENCE [LARGE SCALE GENOMIC DNA]</scope>
    <source>
        <strain evidence="2 3">Spa11</strain>
    </source>
</reference>
<dbReference type="InterPro" id="IPR047951">
    <property type="entry name" value="Transpos_ISL3"/>
</dbReference>